<dbReference type="Pfam" id="PF01152">
    <property type="entry name" value="Bac_globin"/>
    <property type="match status" value="1"/>
</dbReference>
<gene>
    <name evidence="5" type="ORF">B5J99_14050</name>
</gene>
<evidence type="ECO:0000313" key="6">
    <source>
        <dbReference type="Proteomes" id="UP000258016"/>
    </source>
</evidence>
<evidence type="ECO:0000313" key="5">
    <source>
        <dbReference type="EMBL" id="ASR52441.1"/>
    </source>
</evidence>
<evidence type="ECO:0000256" key="4">
    <source>
        <dbReference type="ARBA" id="ARBA00023004"/>
    </source>
</evidence>
<dbReference type="CDD" id="cd08916">
    <property type="entry name" value="TrHb3_P"/>
    <property type="match status" value="1"/>
</dbReference>
<sequence length="159" mass="17835">MNATAHAERVRAEQRAKAAKVGIDETLIGQLVDHFYARIQRDDLLGPIFAQHVANWSHHLPRMKDFWASIMIEPGRFNGRPMQKHIAMGILTKAHFERWLALWDATVAQDVGDQAAAERFRTSAHRIADSLLTGVLAERGGLAALRNRTTEPVPLETKP</sequence>
<organism evidence="5 6">
    <name type="scientific">Blastomonas fulva</name>
    <dbReference type="NCBI Taxonomy" id="1550728"/>
    <lineage>
        <taxon>Bacteria</taxon>
        <taxon>Pseudomonadati</taxon>
        <taxon>Pseudomonadota</taxon>
        <taxon>Alphaproteobacteria</taxon>
        <taxon>Sphingomonadales</taxon>
        <taxon>Sphingomonadaceae</taxon>
        <taxon>Blastomonas</taxon>
    </lineage>
</organism>
<name>A0ABM6M8X9_9SPHN</name>
<evidence type="ECO:0000256" key="2">
    <source>
        <dbReference type="ARBA" id="ARBA00022617"/>
    </source>
</evidence>
<dbReference type="SUPFAM" id="SSF46458">
    <property type="entry name" value="Globin-like"/>
    <property type="match status" value="1"/>
</dbReference>
<dbReference type="Proteomes" id="UP000258016">
    <property type="component" value="Chromosome"/>
</dbReference>
<proteinExistence type="predicted"/>
<dbReference type="InterPro" id="IPR001486">
    <property type="entry name" value="Hemoglobin_trunc"/>
</dbReference>
<keyword evidence="4" id="KW-0408">Iron</keyword>
<protein>
    <recommendedName>
        <fullName evidence="7">Preprotein translocase subunit TatC</fullName>
    </recommendedName>
</protein>
<dbReference type="InterPro" id="IPR012292">
    <property type="entry name" value="Globin/Proto"/>
</dbReference>
<accession>A0ABM6M8X9</accession>
<evidence type="ECO:0000256" key="3">
    <source>
        <dbReference type="ARBA" id="ARBA00022723"/>
    </source>
</evidence>
<evidence type="ECO:0008006" key="7">
    <source>
        <dbReference type="Google" id="ProtNLM"/>
    </source>
</evidence>
<keyword evidence="6" id="KW-1185">Reference proteome</keyword>
<dbReference type="InterPro" id="IPR009050">
    <property type="entry name" value="Globin-like_sf"/>
</dbReference>
<keyword evidence="1" id="KW-0813">Transport</keyword>
<dbReference type="GeneID" id="303486702"/>
<dbReference type="RefSeq" id="WP_054135842.1">
    <property type="nucleotide sequence ID" value="NZ_CP020083.1"/>
</dbReference>
<evidence type="ECO:0000256" key="1">
    <source>
        <dbReference type="ARBA" id="ARBA00022448"/>
    </source>
</evidence>
<dbReference type="Gene3D" id="1.10.490.10">
    <property type="entry name" value="Globins"/>
    <property type="match status" value="1"/>
</dbReference>
<reference evidence="5 6" key="1">
    <citation type="submission" date="2017-03" db="EMBL/GenBank/DDBJ databases">
        <title>Complete genome sequence of Blastomonas fulva degrading microcsystin LR.</title>
        <authorList>
            <person name="Lee H.-g."/>
            <person name="Jin L."/>
            <person name="oh H.-M."/>
        </authorList>
    </citation>
    <scope>NUCLEOTIDE SEQUENCE [LARGE SCALE GENOMIC DNA]</scope>
    <source>
        <strain evidence="5 6">T2</strain>
    </source>
</reference>
<keyword evidence="2" id="KW-0349">Heme</keyword>
<keyword evidence="3" id="KW-0479">Metal-binding</keyword>
<dbReference type="EMBL" id="CP020083">
    <property type="protein sequence ID" value="ASR52441.1"/>
    <property type="molecule type" value="Genomic_DNA"/>
</dbReference>